<accession>A0A2T2YDN5</accession>
<dbReference type="PANTHER" id="PTHR30203">
    <property type="entry name" value="OUTER MEMBRANE CATION EFFLUX PROTEIN"/>
    <property type="match status" value="1"/>
</dbReference>
<dbReference type="InterPro" id="IPR003423">
    <property type="entry name" value="OMP_efflux"/>
</dbReference>
<dbReference type="Pfam" id="PF02321">
    <property type="entry name" value="OEP"/>
    <property type="match status" value="1"/>
</dbReference>
<evidence type="ECO:0000313" key="3">
    <source>
        <dbReference type="EMBL" id="PSR53616.1"/>
    </source>
</evidence>
<comment type="similarity">
    <text evidence="1">Belongs to the outer membrane factor (OMF) (TC 1.B.17) family.</text>
</comment>
<dbReference type="Proteomes" id="UP000240357">
    <property type="component" value="Unassembled WGS sequence"/>
</dbReference>
<gene>
    <name evidence="3" type="ORF">AHMF7605_08795</name>
</gene>
<dbReference type="SUPFAM" id="SSF56954">
    <property type="entry name" value="Outer membrane efflux proteins (OEP)"/>
    <property type="match status" value="1"/>
</dbReference>
<dbReference type="GO" id="GO:0015562">
    <property type="term" value="F:efflux transmembrane transporter activity"/>
    <property type="evidence" value="ECO:0007669"/>
    <property type="project" value="InterPro"/>
</dbReference>
<sequence>MQRLILFIVFLFACGSQARAQTATLTAARTDTLRLSINEAEKLFTQNNLSLLSQKLQVNAAAAAVIQARLFSNPTISVEQNIYNPQNNREFDVSKSGQLIVQVQQLFQLAGKRNKRVAVEQLNARMTEYQYFDLLRSLRFELRTSLLELSYLLQNLKTYSDRIEPVRKLVGAFETQYSKGNVALKEVTRLKALIFSLENQRLDLLNQINQHQADLGILLHVEPNVFVLPVIDQNQLNQVTAQLNLPELLQTATQNRYDLKIYQTGIAQQEANLVYQKSLSVPDLTLGGVYDRQGSFVRDYTGLQAQISLPVINRNQGGIKIAQQLLEKSKLDYEQYQNQVEQDVVTAFSHVLTTNKLYSDFDAKFSQDFDKLITGVTSSFSKRNISLIEFIDYYETYTESITQMLQLQSNRARALEEINFAVGAPIIKYQ</sequence>
<dbReference type="RefSeq" id="WP_106928421.1">
    <property type="nucleotide sequence ID" value="NZ_PYFT01000001.1"/>
</dbReference>
<reference evidence="3 4" key="1">
    <citation type="submission" date="2018-03" db="EMBL/GenBank/DDBJ databases">
        <title>Adhaeribacter sp. HMF7605 Genome sequencing and assembly.</title>
        <authorList>
            <person name="Kang H."/>
            <person name="Kang J."/>
            <person name="Cha I."/>
            <person name="Kim H."/>
            <person name="Joh K."/>
        </authorList>
    </citation>
    <scope>NUCLEOTIDE SEQUENCE [LARGE SCALE GENOMIC DNA]</scope>
    <source>
        <strain evidence="3 4">HMF7605</strain>
    </source>
</reference>
<evidence type="ECO:0000256" key="2">
    <source>
        <dbReference type="SAM" id="SignalP"/>
    </source>
</evidence>
<name>A0A2T2YDN5_9BACT</name>
<dbReference type="PANTHER" id="PTHR30203:SF23">
    <property type="entry name" value="OUTER MEMBRANE EFFLUX PROTEIN"/>
    <property type="match status" value="1"/>
</dbReference>
<feature type="signal peptide" evidence="2">
    <location>
        <begin position="1"/>
        <end position="20"/>
    </location>
</feature>
<protein>
    <submittedName>
        <fullName evidence="3">TolC family protein</fullName>
    </submittedName>
</protein>
<dbReference type="AlphaFoldDB" id="A0A2T2YDN5"/>
<evidence type="ECO:0000313" key="4">
    <source>
        <dbReference type="Proteomes" id="UP000240357"/>
    </source>
</evidence>
<keyword evidence="4" id="KW-1185">Reference proteome</keyword>
<comment type="caution">
    <text evidence="3">The sequence shown here is derived from an EMBL/GenBank/DDBJ whole genome shotgun (WGS) entry which is preliminary data.</text>
</comment>
<dbReference type="Gene3D" id="1.20.1600.10">
    <property type="entry name" value="Outer membrane efflux proteins (OEP)"/>
    <property type="match status" value="1"/>
</dbReference>
<organism evidence="3 4">
    <name type="scientific">Adhaeribacter arboris</name>
    <dbReference type="NCBI Taxonomy" id="2072846"/>
    <lineage>
        <taxon>Bacteria</taxon>
        <taxon>Pseudomonadati</taxon>
        <taxon>Bacteroidota</taxon>
        <taxon>Cytophagia</taxon>
        <taxon>Cytophagales</taxon>
        <taxon>Hymenobacteraceae</taxon>
        <taxon>Adhaeribacter</taxon>
    </lineage>
</organism>
<evidence type="ECO:0000256" key="1">
    <source>
        <dbReference type="ARBA" id="ARBA00007613"/>
    </source>
</evidence>
<dbReference type="EMBL" id="PYFT01000001">
    <property type="protein sequence ID" value="PSR53616.1"/>
    <property type="molecule type" value="Genomic_DNA"/>
</dbReference>
<proteinExistence type="inferred from homology"/>
<dbReference type="InterPro" id="IPR010131">
    <property type="entry name" value="MdtP/NodT-like"/>
</dbReference>
<feature type="chain" id="PRO_5015736373" evidence="2">
    <location>
        <begin position="21"/>
        <end position="430"/>
    </location>
</feature>
<keyword evidence="2" id="KW-0732">Signal</keyword>
<dbReference type="OrthoDB" id="9791261at2"/>